<dbReference type="RefSeq" id="WP_153572399.1">
    <property type="nucleotide sequence ID" value="NZ_CP045725.1"/>
</dbReference>
<feature type="domain" description="HYDIN/VesB/CFA65-like Ig-like" evidence="6">
    <location>
        <begin position="738"/>
        <end position="821"/>
    </location>
</feature>
<dbReference type="InterPro" id="IPR053879">
    <property type="entry name" value="HYDIN_VesB_CFA65-like_Ig"/>
</dbReference>
<dbReference type="KEGG" id="rain:Rai3103_09485"/>
<dbReference type="Gene3D" id="2.60.40.10">
    <property type="entry name" value="Immunoglobulins"/>
    <property type="match status" value="3"/>
</dbReference>
<dbReference type="NCBIfam" id="NF012200">
    <property type="entry name" value="choice_anch_D"/>
    <property type="match status" value="3"/>
</dbReference>
<dbReference type="InterPro" id="IPR013783">
    <property type="entry name" value="Ig-like_fold"/>
</dbReference>
<evidence type="ECO:0000256" key="2">
    <source>
        <dbReference type="ARBA" id="ARBA00004496"/>
    </source>
</evidence>
<evidence type="ECO:0000313" key="7">
    <source>
        <dbReference type="EMBL" id="QGF23869.1"/>
    </source>
</evidence>
<evidence type="ECO:0000256" key="4">
    <source>
        <dbReference type="ARBA" id="ARBA00023069"/>
    </source>
</evidence>
<keyword evidence="8" id="KW-1185">Reference proteome</keyword>
<comment type="subcellular location">
    <subcellularLocation>
        <location evidence="1">Cell projection</location>
        <location evidence="1">Cilium</location>
    </subcellularLocation>
    <subcellularLocation>
        <location evidence="2">Cytoplasm</location>
    </subcellularLocation>
</comment>
<dbReference type="SUPFAM" id="SSF50998">
    <property type="entry name" value="Quinoprotein alcohol dehydrogenase-like"/>
    <property type="match status" value="1"/>
</dbReference>
<keyword evidence="5" id="KW-0966">Cell projection</keyword>
<evidence type="ECO:0000256" key="1">
    <source>
        <dbReference type="ARBA" id="ARBA00004138"/>
    </source>
</evidence>
<accession>A0A5Q2FAP3</accession>
<proteinExistence type="predicted"/>
<evidence type="ECO:0000259" key="6">
    <source>
        <dbReference type="Pfam" id="PF22544"/>
    </source>
</evidence>
<evidence type="ECO:0000313" key="8">
    <source>
        <dbReference type="Proteomes" id="UP000386847"/>
    </source>
</evidence>
<gene>
    <name evidence="7" type="ORF">Rai3103_09485</name>
</gene>
<sequence length="1203" mass="119152">MSARMRVLGLGRPSTTVLIILVVLATILGWGGLPPASATVATISNDAARTGWDRNEAGLSPADITSSDFGVVFNHQVDGQVYGQPLVVGSTVIAVTENNAVYGLDPVTGAEKWSRNVGKAWSPSPLSCGDLTPTIGITSTPVYDAATGFVYFLAKVDDGPDVQHPSWWMHAITPGTGVERTGWPVRISGAASNDSTAVFNPEVEMQRPGLLALGGSIYAAFGAHCDRGAYRGFVVGVSTSSPQVSSMWTTEAGSSSSGAGIWQSGGGLVSDGSGRILFSTGNGVMPPVSSGTSVPKTLSESVVRLNATSNGLQAADFFSPSNAATLDSGDQDLGSGGPIALPDSFGTTGHPHVLVQQGKDGRVFLLDRDALGGRSQGSGGTDAVLGVVGPYQGQWGHPAAWSSTAGNYLYLVGNGGPLRALRGGSSSGVPALTQVGASQDTFPYTSGSPVITSNSTDSGSGVVWVMRSGGGSSGTTAQLRAYSAIPDSRGILTLLYSADIGTMAKFTVPATDGNHVYIGTRDGRVIGFGRPATSALTGSPVNFGNVAAGTTATGTLTLTATRSLTVTGATTAAPFGVTAPAQPVSLAAGGTIQLPVSFSPTAAGAASGLVSVTIDAGNVLTFALNGTGTAVGLQAQPATATFVDQVVGSTGLANVQVTNTGSNPEVISAVTGPSGPFTVTGLPSVGTSIPGGGSGSFVLGVKYSPTVAGSDASAVTITSTSGTLKIPLSGTAISGAAHLVLNPSTLDFGSVPVGSSRTLNFDVTNTGNIATTITLAKAPAGVFSTSSPLSEGVVVGPGQVIHQPVTFTPTTVGSAPPAVYAINSDSNTAIMNEQLTGVGTGPVPAPATNSWQLNGTTTMPTAGQLQLTPATNSATGTAFYNTVAPVTGAGTVPTEGLDAKFNVTMNGGSGADGVSFAMLDPSKTAPNAVGGGGGGVGVSGLPGIAVMLQTWPAAGVSSNNFVGVAQTTSSGVTMLKWVNAPSDLRTGSHPVEVSVVSGHVKVSVDGHALLDVVPPSGSLTPSAMIGFTGATGGLNDIHAVNKVTITTQVSGAGTVPVPGPAFGTWQLNGTSTLPSAGQLQLTPAVNGATGTAFYIGAPVSGAVRTEGLDAKFSATMNGGSGADGLSFAMLDPSKSSPTAVGGGGGGVGVSGLPGIAVMLQTYPAAGVSSNNYVGVAQTTPSGVTMLKWVNAPRICAVAAIRSR</sequence>
<reference evidence="7 8" key="1">
    <citation type="submission" date="2019-10" db="EMBL/GenBank/DDBJ databases">
        <title>Genomic analysis of Raineyella sp. CBA3103.</title>
        <authorList>
            <person name="Roh S.W."/>
        </authorList>
    </citation>
    <scope>NUCLEOTIDE SEQUENCE [LARGE SCALE GENOMIC DNA]</scope>
    <source>
        <strain evidence="7 8">CBA3103</strain>
    </source>
</reference>
<dbReference type="Proteomes" id="UP000386847">
    <property type="component" value="Chromosome"/>
</dbReference>
<evidence type="ECO:0000256" key="5">
    <source>
        <dbReference type="ARBA" id="ARBA00023273"/>
    </source>
</evidence>
<dbReference type="InterPro" id="IPR013320">
    <property type="entry name" value="ConA-like_dom_sf"/>
</dbReference>
<dbReference type="PANTHER" id="PTHR12223:SF28">
    <property type="entry name" value="LECTIN, MANNOSE BINDING 1 LIKE"/>
    <property type="match status" value="1"/>
</dbReference>
<dbReference type="SUPFAM" id="SSF49899">
    <property type="entry name" value="Concanavalin A-like lectins/glucanases"/>
    <property type="match status" value="2"/>
</dbReference>
<keyword evidence="4" id="KW-0969">Cilium</keyword>
<dbReference type="Pfam" id="PF22544">
    <property type="entry name" value="HYDIN_VesB_CFA65-like_Ig"/>
    <property type="match status" value="1"/>
</dbReference>
<dbReference type="Gene3D" id="2.130.10.10">
    <property type="entry name" value="YVTN repeat-like/Quinoprotein amine dehydrogenase"/>
    <property type="match status" value="1"/>
</dbReference>
<dbReference type="EMBL" id="CP045725">
    <property type="protein sequence ID" value="QGF23869.1"/>
    <property type="molecule type" value="Genomic_DNA"/>
</dbReference>
<dbReference type="Gene3D" id="2.60.120.200">
    <property type="match status" value="2"/>
</dbReference>
<dbReference type="GO" id="GO:0030134">
    <property type="term" value="C:COPII-coated ER to Golgi transport vesicle"/>
    <property type="evidence" value="ECO:0007669"/>
    <property type="project" value="TreeGrafter"/>
</dbReference>
<dbReference type="GO" id="GO:0006888">
    <property type="term" value="P:endoplasmic reticulum to Golgi vesicle-mediated transport"/>
    <property type="evidence" value="ECO:0007669"/>
    <property type="project" value="TreeGrafter"/>
</dbReference>
<dbReference type="GO" id="GO:0005975">
    <property type="term" value="P:carbohydrate metabolic process"/>
    <property type="evidence" value="ECO:0007669"/>
    <property type="project" value="UniProtKB-ARBA"/>
</dbReference>
<dbReference type="PANTHER" id="PTHR12223">
    <property type="entry name" value="VESICULAR MANNOSE-BINDING LECTIN"/>
    <property type="match status" value="1"/>
</dbReference>
<keyword evidence="3" id="KW-0963">Cytoplasm</keyword>
<dbReference type="GO" id="GO:0005537">
    <property type="term" value="F:D-mannose binding"/>
    <property type="evidence" value="ECO:0007669"/>
    <property type="project" value="TreeGrafter"/>
</dbReference>
<organism evidence="7 8">
    <name type="scientific">Raineyella fluvialis</name>
    <dbReference type="NCBI Taxonomy" id="2662261"/>
    <lineage>
        <taxon>Bacteria</taxon>
        <taxon>Bacillati</taxon>
        <taxon>Actinomycetota</taxon>
        <taxon>Actinomycetes</taxon>
        <taxon>Propionibacteriales</taxon>
        <taxon>Propionibacteriaceae</taxon>
        <taxon>Raineyella</taxon>
    </lineage>
</organism>
<dbReference type="InterPro" id="IPR011047">
    <property type="entry name" value="Quinoprotein_ADH-like_sf"/>
</dbReference>
<evidence type="ECO:0000256" key="3">
    <source>
        <dbReference type="ARBA" id="ARBA00022490"/>
    </source>
</evidence>
<name>A0A5Q2FAP3_9ACTN</name>
<dbReference type="InterPro" id="IPR051136">
    <property type="entry name" value="Intracellular_Lectin-GPT"/>
</dbReference>
<dbReference type="AlphaFoldDB" id="A0A5Q2FAP3"/>
<dbReference type="InterPro" id="IPR015943">
    <property type="entry name" value="WD40/YVTN_repeat-like_dom_sf"/>
</dbReference>
<protein>
    <submittedName>
        <fullName evidence="7">Choice-of-anchor D domain-containing protein</fullName>
    </submittedName>
</protein>